<dbReference type="EMBL" id="CP060007">
    <property type="protein sequence ID" value="QNA46787.1"/>
    <property type="molecule type" value="Genomic_DNA"/>
</dbReference>
<dbReference type="GO" id="GO:0019867">
    <property type="term" value="C:outer membrane"/>
    <property type="evidence" value="ECO:0007669"/>
    <property type="project" value="InterPro"/>
</dbReference>
<evidence type="ECO:0000256" key="2">
    <source>
        <dbReference type="ARBA" id="ARBA00023136"/>
    </source>
</evidence>
<evidence type="ECO:0000259" key="3">
    <source>
        <dbReference type="Pfam" id="PF01103"/>
    </source>
</evidence>
<keyword evidence="2" id="KW-0472">Membrane</keyword>
<dbReference type="AlphaFoldDB" id="A0A7G5XMT4"/>
<evidence type="ECO:0000313" key="4">
    <source>
        <dbReference type="EMBL" id="QNA46787.1"/>
    </source>
</evidence>
<name>A0A7G5XMT4_9BACT</name>
<feature type="domain" description="Bacterial surface antigen (D15)" evidence="3">
    <location>
        <begin position="139"/>
        <end position="354"/>
    </location>
</feature>
<proteinExistence type="predicted"/>
<evidence type="ECO:0000256" key="1">
    <source>
        <dbReference type="ARBA" id="ARBA00004370"/>
    </source>
</evidence>
<evidence type="ECO:0000313" key="5">
    <source>
        <dbReference type="Proteomes" id="UP000515344"/>
    </source>
</evidence>
<dbReference type="Pfam" id="PF01103">
    <property type="entry name" value="Omp85"/>
    <property type="match status" value="1"/>
</dbReference>
<organism evidence="4 5">
    <name type="scientific">Lacibacter sediminis</name>
    <dbReference type="NCBI Taxonomy" id="2760713"/>
    <lineage>
        <taxon>Bacteria</taxon>
        <taxon>Pseudomonadati</taxon>
        <taxon>Bacteroidota</taxon>
        <taxon>Chitinophagia</taxon>
        <taxon>Chitinophagales</taxon>
        <taxon>Chitinophagaceae</taxon>
        <taxon>Lacibacter</taxon>
    </lineage>
</organism>
<dbReference type="KEGG" id="lacs:H4075_13445"/>
<comment type="subcellular location">
    <subcellularLocation>
        <location evidence="1">Membrane</location>
    </subcellularLocation>
</comment>
<dbReference type="Proteomes" id="UP000515344">
    <property type="component" value="Chromosome"/>
</dbReference>
<gene>
    <name evidence="4" type="ORF">H4075_13445</name>
</gene>
<keyword evidence="5" id="KW-1185">Reference proteome</keyword>
<sequence length="354" mass="40360">MYSAFDAAAQTKNDSSINKSHLLALPVISRSIETDWSFGAGGTYTFYTTRKKDSTTRTSSIRFLGSYSLRKQFLFTVNGPVFFPGEKYILNSHFSFSSFPDRFWGVGNHTPDDNEEEYVFKQFYVRLHGERLLGKNFFAGLIYDFQRVININTQPGGLFDQQNVAGKNPYQVSGLGLSFSWDTRNNTFWPNKGHLFSLQATHYTSLLFSDHRFNNIIADARWFKQITRKQILALQGYIFLNTGADVPIRSIASLGGADRMRGFYSGRYRDDHLLSLQTEYRIHLYKRISAVGFAGMGDVAGRFSKLSMQRLKYSYGGGLRFAVNKNEKLHIRFDYGFGSGKGNNGFYLQFGEAF</sequence>
<protein>
    <submittedName>
        <fullName evidence="4">BamA/TamA family outer membrane protein</fullName>
    </submittedName>
</protein>
<dbReference type="InterPro" id="IPR000184">
    <property type="entry name" value="Bac_surfAg_D15"/>
</dbReference>
<dbReference type="Gene3D" id="2.40.160.50">
    <property type="entry name" value="membrane protein fhac: a member of the omp85/tpsb transporter family"/>
    <property type="match status" value="1"/>
</dbReference>
<reference evidence="5" key="1">
    <citation type="submission" date="2020-08" db="EMBL/GenBank/DDBJ databases">
        <title>Lacibacter sp. S13-6-6 genome sequencing.</title>
        <authorList>
            <person name="Jin L."/>
        </authorList>
    </citation>
    <scope>NUCLEOTIDE SEQUENCE [LARGE SCALE GENOMIC DNA]</scope>
    <source>
        <strain evidence="5">S13-6-6</strain>
    </source>
</reference>
<accession>A0A7G5XMT4</accession>